<dbReference type="AlphaFoldDB" id="A0A1H6DP59"/>
<dbReference type="OrthoDB" id="5865007at2"/>
<organism evidence="1 2">
    <name type="scientific">Marinobacterium lutimaris</name>
    <dbReference type="NCBI Taxonomy" id="568106"/>
    <lineage>
        <taxon>Bacteria</taxon>
        <taxon>Pseudomonadati</taxon>
        <taxon>Pseudomonadota</taxon>
        <taxon>Gammaproteobacteria</taxon>
        <taxon>Oceanospirillales</taxon>
        <taxon>Oceanospirillaceae</taxon>
        <taxon>Marinobacterium</taxon>
    </lineage>
</organism>
<dbReference type="Proteomes" id="UP000236745">
    <property type="component" value="Unassembled WGS sequence"/>
</dbReference>
<accession>A0A1H6DP59</accession>
<dbReference type="EMBL" id="FNVQ01000008">
    <property type="protein sequence ID" value="SEG86981.1"/>
    <property type="molecule type" value="Genomic_DNA"/>
</dbReference>
<proteinExistence type="predicted"/>
<evidence type="ECO:0000313" key="2">
    <source>
        <dbReference type="Proteomes" id="UP000236745"/>
    </source>
</evidence>
<name>A0A1H6DP59_9GAMM</name>
<gene>
    <name evidence="1" type="ORF">SAMN05444390_10820</name>
</gene>
<dbReference type="Gene3D" id="1.10.150.750">
    <property type="match status" value="1"/>
</dbReference>
<dbReference type="Gene3D" id="3.40.50.1000">
    <property type="entry name" value="HAD superfamily/HAD-like"/>
    <property type="match status" value="1"/>
</dbReference>
<dbReference type="InterPro" id="IPR023214">
    <property type="entry name" value="HAD_sf"/>
</dbReference>
<dbReference type="RefSeq" id="WP_104005709.1">
    <property type="nucleotide sequence ID" value="NZ_FNVQ01000008.1"/>
</dbReference>
<evidence type="ECO:0000313" key="1">
    <source>
        <dbReference type="EMBL" id="SEG86981.1"/>
    </source>
</evidence>
<protein>
    <submittedName>
        <fullName evidence="1">Uncharacterized protein</fullName>
    </submittedName>
</protein>
<reference evidence="1 2" key="1">
    <citation type="submission" date="2016-10" db="EMBL/GenBank/DDBJ databases">
        <authorList>
            <person name="de Groot N.N."/>
        </authorList>
    </citation>
    <scope>NUCLEOTIDE SEQUENCE [LARGE SCALE GENOMIC DNA]</scope>
    <source>
        <strain evidence="1 2">DSM 22012</strain>
    </source>
</reference>
<keyword evidence="2" id="KW-1185">Reference proteome</keyword>
<sequence>MQGQGGLDLVGYRHLILDLPAGLVDFDSSLMSSLRALSQAAGSVHDDAYLLRRFDSLFAYRCNIQPESSLEACLGQVYTELRHELDLPRDLAATEAFIRRAVQWVAHEDVPGALLYLRKFFTLSVLCPQPYQAQASAIPGVRFLEGELCDEVRVDQRVPALFIGGRKSQLPEGADWCWLQREAQKSEIVGEAALVVSSLLELVVMHQTQLRGASTRTEGCMP</sequence>